<sequence>MSTEPKEQGDEPTLVALLDEAAPRTPLADAISVSVLQEMAQGARWNAGRRRRRATPRAVVFGTVVALTIGGAGAAAAATFSGWEPWVANADATVHFTLPSGTACEYRIVVNQNRADAADFRVAQDFLRSTDVLAVADIDGELGRVIAREAAGDGTDADPAAQVPSTDERYYRAVHGAITNVVWDALEARGAADPVTGSELSLSSQSDCAGVTW</sequence>
<organism evidence="2 3">
    <name type="scientific">Clavibacter michiganensis</name>
    <dbReference type="NCBI Taxonomy" id="28447"/>
    <lineage>
        <taxon>Bacteria</taxon>
        <taxon>Bacillati</taxon>
        <taxon>Actinomycetota</taxon>
        <taxon>Actinomycetes</taxon>
        <taxon>Micrococcales</taxon>
        <taxon>Microbacteriaceae</taxon>
        <taxon>Clavibacter</taxon>
    </lineage>
</organism>
<protein>
    <submittedName>
        <fullName evidence="2">Uncharacterized protein</fullName>
    </submittedName>
</protein>
<evidence type="ECO:0000313" key="3">
    <source>
        <dbReference type="Proteomes" id="UP000239241"/>
    </source>
</evidence>
<gene>
    <name evidence="2" type="ORF">C5E16_01760</name>
</gene>
<reference evidence="2 3" key="1">
    <citation type="submission" date="2018-02" db="EMBL/GenBank/DDBJ databases">
        <title>Bacteriophage NCPPB3778 and a type I-E CRISPR drive the evolution of the US Biological Select Agent, Rathayibacter toxicus.</title>
        <authorList>
            <person name="Davis E.W.II."/>
            <person name="Tabima J.F."/>
            <person name="Weisberg A.J."/>
            <person name="Lopes L.D."/>
            <person name="Wiseman M.S."/>
            <person name="Wiseman M.S."/>
            <person name="Pupko T."/>
            <person name="Belcher M.S."/>
            <person name="Sechler A.J."/>
            <person name="Tancos M.A."/>
            <person name="Schroeder B.K."/>
            <person name="Murray T.D."/>
            <person name="Luster D.G."/>
            <person name="Schneider W.L."/>
            <person name="Rogers E."/>
            <person name="Andreote F.D."/>
            <person name="Grunwald N.J."/>
            <person name="Putnam M.L."/>
            <person name="Chang J.H."/>
        </authorList>
    </citation>
    <scope>NUCLEOTIDE SEQUENCE [LARGE SCALE GENOMIC DNA]</scope>
    <source>
        <strain evidence="2 3">AY1B3</strain>
    </source>
</reference>
<feature type="transmembrane region" description="Helical" evidence="1">
    <location>
        <begin position="58"/>
        <end position="83"/>
    </location>
</feature>
<evidence type="ECO:0000256" key="1">
    <source>
        <dbReference type="SAM" id="Phobius"/>
    </source>
</evidence>
<name>A0A2S5VXK6_9MICO</name>
<dbReference type="Proteomes" id="UP000239241">
    <property type="component" value="Unassembled WGS sequence"/>
</dbReference>
<proteinExistence type="predicted"/>
<keyword evidence="1" id="KW-0472">Membrane</keyword>
<dbReference type="AlphaFoldDB" id="A0A2S5VXK6"/>
<keyword evidence="1" id="KW-0812">Transmembrane</keyword>
<dbReference type="RefSeq" id="WP_104289298.1">
    <property type="nucleotide sequence ID" value="NZ_PSXY01000002.1"/>
</dbReference>
<comment type="caution">
    <text evidence="2">The sequence shown here is derived from an EMBL/GenBank/DDBJ whole genome shotgun (WGS) entry which is preliminary data.</text>
</comment>
<keyword evidence="1" id="KW-1133">Transmembrane helix</keyword>
<accession>A0A2S5VXK6</accession>
<evidence type="ECO:0000313" key="2">
    <source>
        <dbReference type="EMBL" id="PPF71000.1"/>
    </source>
</evidence>
<dbReference type="EMBL" id="PSXY01000002">
    <property type="protein sequence ID" value="PPF71000.1"/>
    <property type="molecule type" value="Genomic_DNA"/>
</dbReference>